<feature type="domain" description="EAL" evidence="1">
    <location>
        <begin position="11"/>
        <end position="265"/>
    </location>
</feature>
<dbReference type="Gene3D" id="3.30.70.270">
    <property type="match status" value="1"/>
</dbReference>
<dbReference type="RefSeq" id="WP_072915939.1">
    <property type="nucleotide sequence ID" value="NZ_FQYQ01000009.1"/>
</dbReference>
<evidence type="ECO:0000313" key="4">
    <source>
        <dbReference type="Proteomes" id="UP000184185"/>
    </source>
</evidence>
<sequence length="858" mass="98366">MNTGDRIPDKRKYLLENFGRAMQEGWLEVYYQPIIRGSSGRVCGEEALVRWDDPILGVLNPAEFIPILESVNLIDRLDLYVLEQVIAKLEKFEEMGLYRVVHSVNFSQIDFFSSDIVSEVKQRVDVSSVPPSLIAIDVIESACSTRDEAVLSKLKEFHELGFQVWMDDYGNGNFAPVLLQQIHFDLLKINMGLVGQLRVSKEARIIITELVRMAMALGIEVAAEGVEDDEEVEFLTEIGCIKLQGFYYCKPVSLSDILTRYKTGTQIGFENPDERDYYTTVGHVSLYDLAFTNRDDAGVVDYFDTLPMAILQVNSEEISLLRCNGNFRKFFYANFTEQSGVSTYYFKDSSKHIGFYAMTAVRQCGIDGKRAIIDERTKNGKMVQLLIDKISENPVTGMSAVAVVILSVTDTPDTTDDLTYNYIARALAEDYLKLFFVDMEKDEFTEYVSDGKNRDVSVVDRGTNYFDQPELEKYKFVYKEDRPRFIDSFTKENVIRDLNQYGKYTLTYRTVMDGKPTYVNLKAVRVRTDNRHIIIGISNVDAQTREQEAFQRIKEERITFNRIAALSSDFINIYSVDPETGFYEIFKMNPENMQYELEPEGKDFFKESRDRLKEIVYEEDVDALMKVFTKEHILESIKQRGLFTYTCRIKRINGGLRYVTMKTALVEELDGPQLIFGLINVDERVRKEKEYAEKVLEAEDKAIRDELTGVKNKHAYAIVEEEFNVKINAGRVSEFAIVVCDLNGLKDVNDRYGHQTGDEFIRAGCKIICTVFAHSPVYRVGGDEFVVIAQGVDYENIDKLLENIESVNARNKKKKEVTIAVGVAKFDGQREMSEIFDAADAEMYLNKKRMKKGEPTHH</sequence>
<dbReference type="Gene3D" id="3.20.20.450">
    <property type="entry name" value="EAL domain"/>
    <property type="match status" value="1"/>
</dbReference>
<dbReference type="CDD" id="cd01948">
    <property type="entry name" value="EAL"/>
    <property type="match status" value="1"/>
</dbReference>
<dbReference type="InterPro" id="IPR001633">
    <property type="entry name" value="EAL_dom"/>
</dbReference>
<dbReference type="Proteomes" id="UP000184185">
    <property type="component" value="Unassembled WGS sequence"/>
</dbReference>
<accession>A0A1M6G873</accession>
<dbReference type="STRING" id="185007.SAMN02910350_01843"/>
<dbReference type="PANTHER" id="PTHR44757">
    <property type="entry name" value="DIGUANYLATE CYCLASE DGCP"/>
    <property type="match status" value="1"/>
</dbReference>
<keyword evidence="4" id="KW-1185">Reference proteome</keyword>
<organism evidence="3 4">
    <name type="scientific">Pseudobutyrivibrio xylanivorans DSM 14809</name>
    <dbReference type="NCBI Taxonomy" id="1123012"/>
    <lineage>
        <taxon>Bacteria</taxon>
        <taxon>Bacillati</taxon>
        <taxon>Bacillota</taxon>
        <taxon>Clostridia</taxon>
        <taxon>Lachnospirales</taxon>
        <taxon>Lachnospiraceae</taxon>
        <taxon>Pseudobutyrivibrio</taxon>
    </lineage>
</organism>
<dbReference type="PROSITE" id="PS50887">
    <property type="entry name" value="GGDEF"/>
    <property type="match status" value="1"/>
</dbReference>
<dbReference type="PROSITE" id="PS50883">
    <property type="entry name" value="EAL"/>
    <property type="match status" value="1"/>
</dbReference>
<dbReference type="SUPFAM" id="SSF55073">
    <property type="entry name" value="Nucleotide cyclase"/>
    <property type="match status" value="1"/>
</dbReference>
<dbReference type="PANTHER" id="PTHR44757:SF2">
    <property type="entry name" value="BIOFILM ARCHITECTURE MAINTENANCE PROTEIN MBAA"/>
    <property type="match status" value="1"/>
</dbReference>
<dbReference type="SMART" id="SM00267">
    <property type="entry name" value="GGDEF"/>
    <property type="match status" value="1"/>
</dbReference>
<reference evidence="3 4" key="1">
    <citation type="submission" date="2016-11" db="EMBL/GenBank/DDBJ databases">
        <authorList>
            <person name="Jaros S."/>
            <person name="Januszkiewicz K."/>
            <person name="Wedrychowicz H."/>
        </authorList>
    </citation>
    <scope>NUCLEOTIDE SEQUENCE [LARGE SCALE GENOMIC DNA]</scope>
    <source>
        <strain evidence="3 4">DSM 14809</strain>
    </source>
</reference>
<dbReference type="InterPro" id="IPR043128">
    <property type="entry name" value="Rev_trsase/Diguanyl_cyclase"/>
</dbReference>
<evidence type="ECO:0000259" key="1">
    <source>
        <dbReference type="PROSITE" id="PS50883"/>
    </source>
</evidence>
<dbReference type="InterPro" id="IPR029787">
    <property type="entry name" value="Nucleotide_cyclase"/>
</dbReference>
<feature type="domain" description="GGDEF" evidence="2">
    <location>
        <begin position="733"/>
        <end position="858"/>
    </location>
</feature>
<dbReference type="Pfam" id="PF00563">
    <property type="entry name" value="EAL"/>
    <property type="match status" value="1"/>
</dbReference>
<dbReference type="SUPFAM" id="SSF141868">
    <property type="entry name" value="EAL domain-like"/>
    <property type="match status" value="1"/>
</dbReference>
<dbReference type="CDD" id="cd01949">
    <property type="entry name" value="GGDEF"/>
    <property type="match status" value="1"/>
</dbReference>
<gene>
    <name evidence="3" type="ORF">SAMN02745725_01669</name>
</gene>
<dbReference type="InterPro" id="IPR000160">
    <property type="entry name" value="GGDEF_dom"/>
</dbReference>
<proteinExistence type="predicted"/>
<dbReference type="AlphaFoldDB" id="A0A1M6G873"/>
<dbReference type="EMBL" id="FQYQ01000009">
    <property type="protein sequence ID" value="SHJ06101.1"/>
    <property type="molecule type" value="Genomic_DNA"/>
</dbReference>
<dbReference type="OrthoDB" id="9805474at2"/>
<protein>
    <submittedName>
        <fullName evidence="3">Diguanylate cyclase (GGDEF) domain-containing protein</fullName>
    </submittedName>
</protein>
<dbReference type="Pfam" id="PF00990">
    <property type="entry name" value="GGDEF"/>
    <property type="match status" value="1"/>
</dbReference>
<evidence type="ECO:0000259" key="2">
    <source>
        <dbReference type="PROSITE" id="PS50887"/>
    </source>
</evidence>
<dbReference type="SMART" id="SM00052">
    <property type="entry name" value="EAL"/>
    <property type="match status" value="1"/>
</dbReference>
<dbReference type="NCBIfam" id="TIGR00254">
    <property type="entry name" value="GGDEF"/>
    <property type="match status" value="1"/>
</dbReference>
<dbReference type="InterPro" id="IPR035919">
    <property type="entry name" value="EAL_sf"/>
</dbReference>
<name>A0A1M6G873_PSEXY</name>
<dbReference type="InterPro" id="IPR052155">
    <property type="entry name" value="Biofilm_reg_signaling"/>
</dbReference>
<evidence type="ECO:0000313" key="3">
    <source>
        <dbReference type="EMBL" id="SHJ06101.1"/>
    </source>
</evidence>